<comment type="caution">
    <text evidence="1">The sequence shown here is derived from an EMBL/GenBank/DDBJ whole genome shotgun (WGS) entry which is preliminary data.</text>
</comment>
<evidence type="ECO:0000313" key="2">
    <source>
        <dbReference type="Proteomes" id="UP000249902"/>
    </source>
</evidence>
<organism evidence="1 2">
    <name type="scientific">Capnocytophaga sputigena</name>
    <dbReference type="NCBI Taxonomy" id="1019"/>
    <lineage>
        <taxon>Bacteria</taxon>
        <taxon>Pseudomonadati</taxon>
        <taxon>Bacteroidota</taxon>
        <taxon>Flavobacteriia</taxon>
        <taxon>Flavobacteriales</taxon>
        <taxon>Flavobacteriaceae</taxon>
        <taxon>Capnocytophaga</taxon>
    </lineage>
</organism>
<sequence>MSDSIRTKEEMFDSLISIIKSKRFKRKLAKLNDNFFNLKQELHIRDLLLALFNKYHSQKGVRAIAEHPRLEKEKTTREERTSYTRVDLSLVDENFPKNPFKIELKYHFPKDKGGFSEYQESIQKHFENRNSNGFILIVCDSDKDLRKKFEERWDVDTIFPKLSKEDNIWKENLEDKFKNTADSQAYFFEITIEKPFKTTYHFFILERK</sequence>
<evidence type="ECO:0008006" key="3">
    <source>
        <dbReference type="Google" id="ProtNLM"/>
    </source>
</evidence>
<dbReference type="AlphaFoldDB" id="A0AAX2I911"/>
<dbReference type="Proteomes" id="UP000249902">
    <property type="component" value="Unassembled WGS sequence"/>
</dbReference>
<proteinExistence type="predicted"/>
<dbReference type="RefSeq" id="WP_050772820.1">
    <property type="nucleotide sequence ID" value="NZ_CP022385.1"/>
</dbReference>
<name>A0AAX2I911_CAPSP</name>
<accession>A0AAX2I911</accession>
<dbReference type="EMBL" id="UAVP01000005">
    <property type="protein sequence ID" value="SQA74881.1"/>
    <property type="molecule type" value="Genomic_DNA"/>
</dbReference>
<protein>
    <recommendedName>
        <fullName evidence="3">Restriction endonuclease</fullName>
    </recommendedName>
</protein>
<evidence type="ECO:0000313" key="1">
    <source>
        <dbReference type="EMBL" id="SQA74881.1"/>
    </source>
</evidence>
<gene>
    <name evidence="1" type="ORF">NCTC11653_00781</name>
</gene>
<reference evidence="1 2" key="1">
    <citation type="submission" date="2018-06" db="EMBL/GenBank/DDBJ databases">
        <authorList>
            <consortium name="Pathogen Informatics"/>
            <person name="Doyle S."/>
        </authorList>
    </citation>
    <scope>NUCLEOTIDE SEQUENCE [LARGE SCALE GENOMIC DNA]</scope>
    <source>
        <strain evidence="1 2">NCTC11653</strain>
    </source>
</reference>